<gene>
    <name evidence="6" type="ORF">LARSCL_LOCUS11819</name>
</gene>
<evidence type="ECO:0000313" key="6">
    <source>
        <dbReference type="EMBL" id="CAL1281857.1"/>
    </source>
</evidence>
<feature type="compositionally biased region" description="Polar residues" evidence="4">
    <location>
        <begin position="392"/>
        <end position="416"/>
    </location>
</feature>
<accession>A0AAV2ACX0</accession>
<dbReference type="GO" id="GO:0003729">
    <property type="term" value="F:mRNA binding"/>
    <property type="evidence" value="ECO:0007669"/>
    <property type="project" value="TreeGrafter"/>
</dbReference>
<dbReference type="PANTHER" id="PTHR48032:SF6">
    <property type="entry name" value="RNA-BINDING (RRM_RBD_RNP MOTIFS) FAMILY PROTEIN"/>
    <property type="match status" value="1"/>
</dbReference>
<dbReference type="SMART" id="SM00360">
    <property type="entry name" value="RRM"/>
    <property type="match status" value="1"/>
</dbReference>
<protein>
    <recommendedName>
        <fullName evidence="5">RRM domain-containing protein</fullName>
    </recommendedName>
</protein>
<evidence type="ECO:0000256" key="3">
    <source>
        <dbReference type="PROSITE-ProRule" id="PRU00176"/>
    </source>
</evidence>
<proteinExistence type="predicted"/>
<dbReference type="AlphaFoldDB" id="A0AAV2ACX0"/>
<comment type="caution">
    <text evidence="6">The sequence shown here is derived from an EMBL/GenBank/DDBJ whole genome shotgun (WGS) entry which is preliminary data.</text>
</comment>
<evidence type="ECO:0000256" key="2">
    <source>
        <dbReference type="ARBA" id="ARBA00022884"/>
    </source>
</evidence>
<evidence type="ECO:0000256" key="4">
    <source>
        <dbReference type="SAM" id="MobiDB-lite"/>
    </source>
</evidence>
<reference evidence="6 7" key="1">
    <citation type="submission" date="2024-04" db="EMBL/GenBank/DDBJ databases">
        <authorList>
            <person name="Rising A."/>
            <person name="Reimegard J."/>
            <person name="Sonavane S."/>
            <person name="Akerstrom W."/>
            <person name="Nylinder S."/>
            <person name="Hedman E."/>
            <person name="Kallberg Y."/>
        </authorList>
    </citation>
    <scope>NUCLEOTIDE SEQUENCE [LARGE SCALE GENOMIC DNA]</scope>
</reference>
<name>A0AAV2ACX0_9ARAC</name>
<keyword evidence="7" id="KW-1185">Reference proteome</keyword>
<feature type="domain" description="RRM" evidence="5">
    <location>
        <begin position="11"/>
        <end position="88"/>
    </location>
</feature>
<dbReference type="InterPro" id="IPR000504">
    <property type="entry name" value="RRM_dom"/>
</dbReference>
<evidence type="ECO:0000256" key="1">
    <source>
        <dbReference type="ARBA" id="ARBA00022737"/>
    </source>
</evidence>
<feature type="region of interest" description="Disordered" evidence="4">
    <location>
        <begin position="386"/>
        <end position="416"/>
    </location>
</feature>
<dbReference type="EMBL" id="CAXIEN010000150">
    <property type="protein sequence ID" value="CAL1281857.1"/>
    <property type="molecule type" value="Genomic_DNA"/>
</dbReference>
<dbReference type="PROSITE" id="PS50102">
    <property type="entry name" value="RRM"/>
    <property type="match status" value="1"/>
</dbReference>
<feature type="region of interest" description="Disordered" evidence="4">
    <location>
        <begin position="96"/>
        <end position="187"/>
    </location>
</feature>
<feature type="compositionally biased region" description="Low complexity" evidence="4">
    <location>
        <begin position="104"/>
        <end position="113"/>
    </location>
</feature>
<dbReference type="PANTHER" id="PTHR48032">
    <property type="entry name" value="RNA-BINDING PROTEIN MUSASHI HOMOLOG RBP6"/>
    <property type="match status" value="1"/>
</dbReference>
<dbReference type="Proteomes" id="UP001497382">
    <property type="component" value="Unassembled WGS sequence"/>
</dbReference>
<dbReference type="Pfam" id="PF00076">
    <property type="entry name" value="RRM_1"/>
    <property type="match status" value="1"/>
</dbReference>
<dbReference type="InterPro" id="IPR012677">
    <property type="entry name" value="Nucleotide-bd_a/b_plait_sf"/>
</dbReference>
<evidence type="ECO:0000259" key="5">
    <source>
        <dbReference type="PROSITE" id="PS50102"/>
    </source>
</evidence>
<feature type="region of interest" description="Disordered" evidence="4">
    <location>
        <begin position="435"/>
        <end position="481"/>
    </location>
</feature>
<sequence>MQMNKKVETQGKVFLGGLPPDITETDIRKSLCRFGKVNQVTIICDQETKKCRGFGFICFEREHSIRKLCAKRFVNINRKWVECERAVPRFTNQRRNPAQGFLYGSGNQSSRRSGGYGPLPRYQAGWNSPPQPHSMQGQGYSNYQDYNIMGANSSSSRLTPHGSGNQDSKRSGGYGPLPRYQAGWNSPPQPHSMKEYGNYQDYNVVDANSSPACSTPYSAMQTSTQYAAQLSYGTVGYGNALPPDNGNYSQPSTSSYSRIPFPNDSVEDDEDLVEDEEDFRFPSYDEELFADSEEESYDEDLSEFKRRKRSVYNYLTYLEMFNLDMQPYFQEEHGDYVQRIIENNKFFEEVLKNRERIANWSHGGNQYPQDFEAKRPYILERNDVECKRTESRASNQRRNTAEGNGSDNQNSMSLGVSPNYQAGWNYPPQTFGMQGQGYDNYRDYNAMGANSSSSRSRHHGSGNQNSKRSGGYGSPPGYQAGLNQLQHHYNMQGQEYSNYQDYNAMGVNSSLAHSTSYSAMQPSTQYAAQPGYGPNYQVPAAKRNHRYVPYRL</sequence>
<evidence type="ECO:0000313" key="7">
    <source>
        <dbReference type="Proteomes" id="UP001497382"/>
    </source>
</evidence>
<keyword evidence="2 3" id="KW-0694">RNA-binding</keyword>
<feature type="compositionally biased region" description="Polar residues" evidence="4">
    <location>
        <begin position="125"/>
        <end position="166"/>
    </location>
</feature>
<dbReference type="Gene3D" id="3.30.70.330">
    <property type="match status" value="1"/>
</dbReference>
<dbReference type="InterPro" id="IPR035979">
    <property type="entry name" value="RBD_domain_sf"/>
</dbReference>
<dbReference type="SUPFAM" id="SSF54928">
    <property type="entry name" value="RNA-binding domain, RBD"/>
    <property type="match status" value="1"/>
</dbReference>
<dbReference type="GO" id="GO:0006417">
    <property type="term" value="P:regulation of translation"/>
    <property type="evidence" value="ECO:0007669"/>
    <property type="project" value="TreeGrafter"/>
</dbReference>
<organism evidence="6 7">
    <name type="scientific">Larinioides sclopetarius</name>
    <dbReference type="NCBI Taxonomy" id="280406"/>
    <lineage>
        <taxon>Eukaryota</taxon>
        <taxon>Metazoa</taxon>
        <taxon>Ecdysozoa</taxon>
        <taxon>Arthropoda</taxon>
        <taxon>Chelicerata</taxon>
        <taxon>Arachnida</taxon>
        <taxon>Araneae</taxon>
        <taxon>Araneomorphae</taxon>
        <taxon>Entelegynae</taxon>
        <taxon>Araneoidea</taxon>
        <taxon>Araneidae</taxon>
        <taxon>Larinioides</taxon>
    </lineage>
</organism>
<keyword evidence="1" id="KW-0677">Repeat</keyword>